<dbReference type="RefSeq" id="WP_066482314.1">
    <property type="nucleotide sequence ID" value="NZ_CP014639.1"/>
</dbReference>
<organism evidence="1 2">
    <name type="scientific">Candidatus Chlamydia sanziniae</name>
    <dbReference type="NCBI Taxonomy" id="1806891"/>
    <lineage>
        <taxon>Bacteria</taxon>
        <taxon>Pseudomonadati</taxon>
        <taxon>Chlamydiota</taxon>
        <taxon>Chlamydiia</taxon>
        <taxon>Chlamydiales</taxon>
        <taxon>Chlamydiaceae</taxon>
        <taxon>Chlamydia/Chlamydophila group</taxon>
        <taxon>Chlamydia</taxon>
    </lineage>
</organism>
<dbReference type="Proteomes" id="UP000078162">
    <property type="component" value="Chromosome"/>
</dbReference>
<dbReference type="OrthoDB" id="18194at2"/>
<gene>
    <name evidence="1" type="ORF">Cs308_0579</name>
</gene>
<protein>
    <submittedName>
        <fullName evidence="1">Uncharacterized protein</fullName>
    </submittedName>
</protein>
<accession>A0A1A9HUT0</accession>
<evidence type="ECO:0000313" key="1">
    <source>
        <dbReference type="EMBL" id="ANH78749.1"/>
    </source>
</evidence>
<proteinExistence type="predicted"/>
<dbReference type="EMBL" id="CP014639">
    <property type="protein sequence ID" value="ANH78749.1"/>
    <property type="molecule type" value="Genomic_DNA"/>
</dbReference>
<reference evidence="1 2" key="1">
    <citation type="submission" date="2016-03" db="EMBL/GenBank/DDBJ databases">
        <title>Culture-independent genomics supports pathogen discovery for uncultivable bacteria within the genus Chlamydia.</title>
        <authorList>
            <person name="Taylor-Brown A."/>
            <person name="Bachmann N.L."/>
            <person name="Borel N."/>
            <person name="Polkinghorne A."/>
        </authorList>
    </citation>
    <scope>NUCLEOTIDE SEQUENCE [LARGE SCALE GENOMIC DNA]</scope>
    <source>
        <strain evidence="1 2">2742-308</strain>
    </source>
</reference>
<dbReference type="AlphaFoldDB" id="A0A1A9HUT0"/>
<dbReference type="KEGG" id="csaz:Cs308_0579"/>
<evidence type="ECO:0000313" key="2">
    <source>
        <dbReference type="Proteomes" id="UP000078162"/>
    </source>
</evidence>
<keyword evidence="2" id="KW-1185">Reference proteome</keyword>
<name>A0A1A9HUT0_9CHLA</name>
<sequence length="74" mass="8065">MLHKVTLPETSKIDGLQASIEQVAMSSIFIFTALKKTLDTNYVPGMCQAENALSVEANKIISVVQNSLAAYFCK</sequence>